<evidence type="ECO:0000313" key="2">
    <source>
        <dbReference type="Proteomes" id="UP001305779"/>
    </source>
</evidence>
<comment type="caution">
    <text evidence="1">The sequence shown here is derived from an EMBL/GenBank/DDBJ whole genome shotgun (WGS) entry which is preliminary data.</text>
</comment>
<dbReference type="Proteomes" id="UP001305779">
    <property type="component" value="Unassembled WGS sequence"/>
</dbReference>
<name>A0ABR0ES63_ZASCE</name>
<keyword evidence="2" id="KW-1185">Reference proteome</keyword>
<proteinExistence type="predicted"/>
<reference evidence="1 2" key="1">
    <citation type="journal article" date="2023" name="G3 (Bethesda)">
        <title>A chromosome-level genome assembly of Zasmidium syzygii isolated from banana leaves.</title>
        <authorList>
            <person name="van Westerhoven A.C."/>
            <person name="Mehrabi R."/>
            <person name="Talebi R."/>
            <person name="Steentjes M.B.F."/>
            <person name="Corcolon B."/>
            <person name="Chong P.A."/>
            <person name="Kema G.H.J."/>
            <person name="Seidl M.F."/>
        </authorList>
    </citation>
    <scope>NUCLEOTIDE SEQUENCE [LARGE SCALE GENOMIC DNA]</scope>
    <source>
        <strain evidence="1 2">P124</strain>
    </source>
</reference>
<protein>
    <submittedName>
        <fullName evidence="1">Uncharacterized protein</fullName>
    </submittedName>
</protein>
<accession>A0ABR0ES63</accession>
<dbReference type="EMBL" id="JAXOVC010000003">
    <property type="protein sequence ID" value="KAK4504357.1"/>
    <property type="molecule type" value="Genomic_DNA"/>
</dbReference>
<organism evidence="1 2">
    <name type="scientific">Zasmidium cellare</name>
    <name type="common">Wine cellar mold</name>
    <name type="synonym">Racodium cellare</name>
    <dbReference type="NCBI Taxonomy" id="395010"/>
    <lineage>
        <taxon>Eukaryota</taxon>
        <taxon>Fungi</taxon>
        <taxon>Dikarya</taxon>
        <taxon>Ascomycota</taxon>
        <taxon>Pezizomycotina</taxon>
        <taxon>Dothideomycetes</taxon>
        <taxon>Dothideomycetidae</taxon>
        <taxon>Mycosphaerellales</taxon>
        <taxon>Mycosphaerellaceae</taxon>
        <taxon>Zasmidium</taxon>
    </lineage>
</organism>
<gene>
    <name evidence="1" type="ORF">PRZ48_005273</name>
</gene>
<sequence>MVRSSTSAALAFAATAAAINQPPPVPSNAQIGELAFPVTCQIYGFISQTFDTVFTATAPVYGGSGQEIYYTDVVGTIDVPSYITSLAPLINAKQASANVTVNLDLDNASPATFQAFSGTLNNITFPFGEDAKIRVPAGNGTLPPIGPVTLGTAGVPHRIHLGQVTVSIELQKEDGSNAFGPIPVTCGQQNIDYIIGSVDVDTSSGPPYAPSNGFVPAFPPTPNLYESGAFRFPYDCNFGPLGDYTLDLEIAGTIPAYFAPGSQFSLSNAQSFLRVPDSLSSLAVSAFPDAKTFETTVTEFDILFDNAQPATYNVAKTPIHASSPISGSDVIIAIPETGSLNVGPITAGKDGQIVAVAVGSANASVAIADASGNALLTLPVTCKVMSPLELIGVPITSQIPDDYALGIKQKSSSSATSSSAGFSLPTIKARDSTCFDDGDCFFAGGKCIKASGQITGTCQKTASATLATATSAASATPTDATCFDDGDCILSGGKCAKASGQITG</sequence>
<evidence type="ECO:0000313" key="1">
    <source>
        <dbReference type="EMBL" id="KAK4504357.1"/>
    </source>
</evidence>